<protein>
    <submittedName>
        <fullName evidence="1">Uncharacterized protein</fullName>
    </submittedName>
</protein>
<dbReference type="EMBL" id="MGFX01000007">
    <property type="protein sequence ID" value="OGM15159.1"/>
    <property type="molecule type" value="Genomic_DNA"/>
</dbReference>
<name>A0A1F7XK76_9BACT</name>
<evidence type="ECO:0000313" key="2">
    <source>
        <dbReference type="Proteomes" id="UP000177382"/>
    </source>
</evidence>
<comment type="caution">
    <text evidence="1">The sequence shown here is derived from an EMBL/GenBank/DDBJ whole genome shotgun (WGS) entry which is preliminary data.</text>
</comment>
<dbReference type="Proteomes" id="UP000177382">
    <property type="component" value="Unassembled WGS sequence"/>
</dbReference>
<accession>A0A1F7XK76</accession>
<proteinExistence type="predicted"/>
<reference evidence="1 2" key="1">
    <citation type="journal article" date="2016" name="Nat. Commun.">
        <title>Thousands of microbial genomes shed light on interconnected biogeochemical processes in an aquifer system.</title>
        <authorList>
            <person name="Anantharaman K."/>
            <person name="Brown C.T."/>
            <person name="Hug L.A."/>
            <person name="Sharon I."/>
            <person name="Castelle C.J."/>
            <person name="Probst A.J."/>
            <person name="Thomas B.C."/>
            <person name="Singh A."/>
            <person name="Wilkins M.J."/>
            <person name="Karaoz U."/>
            <person name="Brodie E.L."/>
            <person name="Williams K.H."/>
            <person name="Hubbard S.S."/>
            <person name="Banfield J.F."/>
        </authorList>
    </citation>
    <scope>NUCLEOTIDE SEQUENCE [LARGE SCALE GENOMIC DNA]</scope>
</reference>
<dbReference type="AlphaFoldDB" id="A0A1F7XK76"/>
<gene>
    <name evidence="1" type="ORF">A2V97_00255</name>
</gene>
<sequence length="128" mass="14284">MEPGGVRLRIVKGAIRSVTNQRNKKRGFPTPILIYKSISKKLLDFQKCLVKLNEVSYPENRAGQAGQIGRSIGVIEPDHPSFKVDTPLQTGRPEWMDNKVLAVKDGKTIEIPIGVWLRDNISPHARGT</sequence>
<evidence type="ECO:0000313" key="1">
    <source>
        <dbReference type="EMBL" id="OGM15159.1"/>
    </source>
</evidence>
<dbReference type="STRING" id="1802485.A2V97_00255"/>
<organism evidence="1 2">
    <name type="scientific">Candidatus Woesebacteria bacterium RBG_16_42_24</name>
    <dbReference type="NCBI Taxonomy" id="1802485"/>
    <lineage>
        <taxon>Bacteria</taxon>
        <taxon>Candidatus Woeseibacteriota</taxon>
    </lineage>
</organism>